<dbReference type="PROSITE" id="PS00041">
    <property type="entry name" value="HTH_ARAC_FAMILY_1"/>
    <property type="match status" value="1"/>
</dbReference>
<reference evidence="5 6" key="1">
    <citation type="submission" date="2016-10" db="EMBL/GenBank/DDBJ databases">
        <authorList>
            <person name="de Groot N.N."/>
        </authorList>
    </citation>
    <scope>NUCLEOTIDE SEQUENCE [LARGE SCALE GENOMIC DNA]</scope>
    <source>
        <strain evidence="5 6">MP1X4</strain>
    </source>
</reference>
<evidence type="ECO:0000259" key="4">
    <source>
        <dbReference type="PROSITE" id="PS01124"/>
    </source>
</evidence>
<dbReference type="InterPro" id="IPR009057">
    <property type="entry name" value="Homeodomain-like_sf"/>
</dbReference>
<keyword evidence="6" id="KW-1185">Reference proteome</keyword>
<keyword evidence="3" id="KW-0804">Transcription</keyword>
<dbReference type="InterPro" id="IPR037923">
    <property type="entry name" value="HTH-like"/>
</dbReference>
<dbReference type="Proteomes" id="UP000199679">
    <property type="component" value="Chromosome I"/>
</dbReference>
<keyword evidence="2" id="KW-0238">DNA-binding</keyword>
<dbReference type="SUPFAM" id="SSF51215">
    <property type="entry name" value="Regulatory protein AraC"/>
    <property type="match status" value="1"/>
</dbReference>
<evidence type="ECO:0000313" key="5">
    <source>
        <dbReference type="EMBL" id="SDT66516.1"/>
    </source>
</evidence>
<dbReference type="GO" id="GO:0043565">
    <property type="term" value="F:sequence-specific DNA binding"/>
    <property type="evidence" value="ECO:0007669"/>
    <property type="project" value="InterPro"/>
</dbReference>
<sequence>MERYSTFFGFNHFTKAINGCNISLTTYPDNSEYEDWHSHSKCSIGLLIEGTYTEDLRDRRLIRRPGDIKFIHKGEQHRCYDFSPGTKKINLDLSDAQLKEVGFSEDKLCKLIHSSPYFKFVLTRLYQEVVNNNLETPASASIILHSFFNTKQLSVVEKLPPKWIKSLIELLHDAPQTNFTLNEMSHMLGVHPTTISRAFSQYFSTTLSRYLQMIKVDKALVLVRSSHLSLTEIAYACGFADQAHFTRTFKEMTGILPKNFRKI</sequence>
<dbReference type="AlphaFoldDB" id="A0A1H2C8X0"/>
<accession>A0A1H2C8X0</accession>
<dbReference type="PROSITE" id="PS01124">
    <property type="entry name" value="HTH_ARAC_FAMILY_2"/>
    <property type="match status" value="1"/>
</dbReference>
<dbReference type="InterPro" id="IPR003313">
    <property type="entry name" value="AraC-bd"/>
</dbReference>
<dbReference type="Pfam" id="PF02311">
    <property type="entry name" value="AraC_binding"/>
    <property type="match status" value="1"/>
</dbReference>
<dbReference type="PRINTS" id="PR00032">
    <property type="entry name" value="HTHARAC"/>
</dbReference>
<protein>
    <submittedName>
        <fullName evidence="5">Transcriptional regulator, AraC family</fullName>
    </submittedName>
</protein>
<dbReference type="Gene3D" id="1.10.10.60">
    <property type="entry name" value="Homeodomain-like"/>
    <property type="match status" value="1"/>
</dbReference>
<name>A0A1H2C8X0_MUCMA</name>
<dbReference type="PANTHER" id="PTHR43280">
    <property type="entry name" value="ARAC-FAMILY TRANSCRIPTIONAL REGULATOR"/>
    <property type="match status" value="1"/>
</dbReference>
<dbReference type="InterPro" id="IPR018060">
    <property type="entry name" value="HTH_AraC"/>
</dbReference>
<evidence type="ECO:0000256" key="2">
    <source>
        <dbReference type="ARBA" id="ARBA00023125"/>
    </source>
</evidence>
<evidence type="ECO:0000256" key="3">
    <source>
        <dbReference type="ARBA" id="ARBA00023163"/>
    </source>
</evidence>
<dbReference type="Pfam" id="PF12833">
    <property type="entry name" value="HTH_18"/>
    <property type="match status" value="1"/>
</dbReference>
<evidence type="ECO:0000256" key="1">
    <source>
        <dbReference type="ARBA" id="ARBA00023015"/>
    </source>
</evidence>
<dbReference type="GO" id="GO:0003700">
    <property type="term" value="F:DNA-binding transcription factor activity"/>
    <property type="evidence" value="ECO:0007669"/>
    <property type="project" value="InterPro"/>
</dbReference>
<dbReference type="PANTHER" id="PTHR43280:SF2">
    <property type="entry name" value="HTH-TYPE TRANSCRIPTIONAL REGULATOR EXSA"/>
    <property type="match status" value="1"/>
</dbReference>
<dbReference type="RefSeq" id="WP_091379078.1">
    <property type="nucleotide sequence ID" value="NZ_LT629740.1"/>
</dbReference>
<dbReference type="SUPFAM" id="SSF46689">
    <property type="entry name" value="Homeodomain-like"/>
    <property type="match status" value="2"/>
</dbReference>
<dbReference type="EMBL" id="LT629740">
    <property type="protein sequence ID" value="SDT66516.1"/>
    <property type="molecule type" value="Genomic_DNA"/>
</dbReference>
<dbReference type="InterPro" id="IPR020449">
    <property type="entry name" value="Tscrpt_reg_AraC-type_HTH"/>
</dbReference>
<feature type="domain" description="HTH araC/xylS-type" evidence="4">
    <location>
        <begin position="165"/>
        <end position="263"/>
    </location>
</feature>
<keyword evidence="1" id="KW-0805">Transcription regulation</keyword>
<organism evidence="5 6">
    <name type="scientific">Mucilaginibacter mallensis</name>
    <dbReference type="NCBI Taxonomy" id="652787"/>
    <lineage>
        <taxon>Bacteria</taxon>
        <taxon>Pseudomonadati</taxon>
        <taxon>Bacteroidota</taxon>
        <taxon>Sphingobacteriia</taxon>
        <taxon>Sphingobacteriales</taxon>
        <taxon>Sphingobacteriaceae</taxon>
        <taxon>Mucilaginibacter</taxon>
    </lineage>
</organism>
<dbReference type="OrthoDB" id="511992at2"/>
<dbReference type="SMART" id="SM00342">
    <property type="entry name" value="HTH_ARAC"/>
    <property type="match status" value="1"/>
</dbReference>
<gene>
    <name evidence="5" type="ORF">SAMN05216490_4710</name>
</gene>
<proteinExistence type="predicted"/>
<dbReference type="STRING" id="652787.SAMN05216490_4710"/>
<evidence type="ECO:0000313" key="6">
    <source>
        <dbReference type="Proteomes" id="UP000199679"/>
    </source>
</evidence>
<dbReference type="InterPro" id="IPR018062">
    <property type="entry name" value="HTH_AraC-typ_CS"/>
</dbReference>